<dbReference type="PANTHER" id="PTHR47808">
    <property type="entry name" value="INNER NUCLEAR MEMBRANE PROTEIN HEH2-RELATED"/>
    <property type="match status" value="1"/>
</dbReference>
<comment type="caution">
    <text evidence="9">The sequence shown here is derived from an EMBL/GenBank/DDBJ whole genome shotgun (WGS) entry which is preliminary data.</text>
</comment>
<dbReference type="Proteomes" id="UP000811609">
    <property type="component" value="Chromosome 11"/>
</dbReference>
<evidence type="ECO:0000259" key="8">
    <source>
        <dbReference type="Pfam" id="PF09402"/>
    </source>
</evidence>
<dbReference type="EMBL" id="CM031819">
    <property type="protein sequence ID" value="KAG6636102.1"/>
    <property type="molecule type" value="Genomic_DNA"/>
</dbReference>
<keyword evidence="2 7" id="KW-0812">Transmembrane</keyword>
<feature type="compositionally biased region" description="Basic residues" evidence="6">
    <location>
        <begin position="15"/>
        <end position="25"/>
    </location>
</feature>
<accession>A0A8T1P3S2</accession>
<dbReference type="AlphaFoldDB" id="A0A8T1P3S2"/>
<dbReference type="GO" id="GO:0071763">
    <property type="term" value="P:nuclear membrane organization"/>
    <property type="evidence" value="ECO:0007669"/>
    <property type="project" value="TreeGrafter"/>
</dbReference>
<evidence type="ECO:0000256" key="5">
    <source>
        <dbReference type="ARBA" id="ARBA00023242"/>
    </source>
</evidence>
<dbReference type="InterPro" id="IPR044780">
    <property type="entry name" value="Heh2/Src1"/>
</dbReference>
<comment type="subcellular location">
    <subcellularLocation>
        <location evidence="1">Nucleus membrane</location>
    </subcellularLocation>
</comment>
<evidence type="ECO:0000256" key="7">
    <source>
        <dbReference type="SAM" id="Phobius"/>
    </source>
</evidence>
<evidence type="ECO:0000256" key="1">
    <source>
        <dbReference type="ARBA" id="ARBA00004126"/>
    </source>
</evidence>
<evidence type="ECO:0000313" key="10">
    <source>
        <dbReference type="Proteomes" id="UP000811609"/>
    </source>
</evidence>
<dbReference type="GO" id="GO:0003682">
    <property type="term" value="F:chromatin binding"/>
    <property type="evidence" value="ECO:0007669"/>
    <property type="project" value="InterPro"/>
</dbReference>
<protein>
    <recommendedName>
        <fullName evidence="8">Man1/Src1-like C-terminal domain-containing protein</fullName>
    </recommendedName>
</protein>
<reference evidence="9" key="1">
    <citation type="submission" date="2020-12" db="EMBL/GenBank/DDBJ databases">
        <title>WGS assembly of Carya illinoinensis cv. Pawnee.</title>
        <authorList>
            <person name="Platts A."/>
            <person name="Shu S."/>
            <person name="Wright S."/>
            <person name="Barry K."/>
            <person name="Edger P."/>
            <person name="Pires J.C."/>
            <person name="Schmutz J."/>
        </authorList>
    </citation>
    <scope>NUCLEOTIDE SEQUENCE</scope>
    <source>
        <tissue evidence="9">Leaf</tissue>
    </source>
</reference>
<name>A0A8T1P3S2_CARIL</name>
<dbReference type="InterPro" id="IPR018996">
    <property type="entry name" value="Man1/Src1-like_C"/>
</dbReference>
<proteinExistence type="predicted"/>
<feature type="region of interest" description="Disordered" evidence="6">
    <location>
        <begin position="1"/>
        <end position="42"/>
    </location>
</feature>
<dbReference type="PANTHER" id="PTHR47808:SF2">
    <property type="entry name" value="LEM DOMAIN-CONTAINING PROTEIN 2"/>
    <property type="match status" value="1"/>
</dbReference>
<dbReference type="GO" id="GO:0005637">
    <property type="term" value="C:nuclear inner membrane"/>
    <property type="evidence" value="ECO:0007669"/>
    <property type="project" value="InterPro"/>
</dbReference>
<organism evidence="9 10">
    <name type="scientific">Carya illinoinensis</name>
    <name type="common">Pecan</name>
    <dbReference type="NCBI Taxonomy" id="32201"/>
    <lineage>
        <taxon>Eukaryota</taxon>
        <taxon>Viridiplantae</taxon>
        <taxon>Streptophyta</taxon>
        <taxon>Embryophyta</taxon>
        <taxon>Tracheophyta</taxon>
        <taxon>Spermatophyta</taxon>
        <taxon>Magnoliopsida</taxon>
        <taxon>eudicotyledons</taxon>
        <taxon>Gunneridae</taxon>
        <taxon>Pentapetalae</taxon>
        <taxon>rosids</taxon>
        <taxon>fabids</taxon>
        <taxon>Fagales</taxon>
        <taxon>Juglandaceae</taxon>
        <taxon>Carya</taxon>
    </lineage>
</organism>
<feature type="domain" description="Man1/Src1-like C-terminal" evidence="8">
    <location>
        <begin position="102"/>
        <end position="355"/>
    </location>
</feature>
<evidence type="ECO:0000256" key="4">
    <source>
        <dbReference type="ARBA" id="ARBA00023136"/>
    </source>
</evidence>
<dbReference type="GO" id="GO:0005783">
    <property type="term" value="C:endoplasmic reticulum"/>
    <property type="evidence" value="ECO:0007669"/>
    <property type="project" value="TreeGrafter"/>
</dbReference>
<feature type="transmembrane region" description="Helical" evidence="7">
    <location>
        <begin position="245"/>
        <end position="266"/>
    </location>
</feature>
<keyword evidence="10" id="KW-1185">Reference proteome</keyword>
<evidence type="ECO:0000256" key="3">
    <source>
        <dbReference type="ARBA" id="ARBA00022989"/>
    </source>
</evidence>
<dbReference type="GO" id="GO:0034399">
    <property type="term" value="C:nuclear periphery"/>
    <property type="evidence" value="ECO:0007669"/>
    <property type="project" value="TreeGrafter"/>
</dbReference>
<evidence type="ECO:0000256" key="2">
    <source>
        <dbReference type="ARBA" id="ARBA00022692"/>
    </source>
</evidence>
<sequence>MQVATMEETMMSSTPRKRPKLKPKPNVKPSPPHSDSSLKSLIEPPHNLFPSRDEFLRLMSVLAIATIVALACNFLATSFINRQSKPFCDNRDLDSPDSVSDFCEPCPSNGECYQGKLECVRGYRKHGRLCVEDGDINETAKKLSEWIEIRLCEAHAQFLCDGIGTVWVREDDLWKELNGHELMKNVGLDNATYMYTKQRAMDTVDRLLETRTNLHGIKDLKCPDLLAESFKPFSCRIRQWFSEHILIIFPVCALVVGCTLLLLKVLRRQYLSRRAEELYHQVCEVLEENALMSKRVNGECDPWVVASRLRDHLLLPRERKDPVLWKKVEELVQEDSRVDRYPKLVKAESKVVWEWQVEGSLSSARMRKKVEASKLKSNEGIDINSQQRCHTLKAEPKALIF</sequence>
<dbReference type="Pfam" id="PF09402">
    <property type="entry name" value="MSC"/>
    <property type="match status" value="1"/>
</dbReference>
<keyword evidence="4 7" id="KW-0472">Membrane</keyword>
<evidence type="ECO:0000256" key="6">
    <source>
        <dbReference type="SAM" id="MobiDB-lite"/>
    </source>
</evidence>
<feature type="transmembrane region" description="Helical" evidence="7">
    <location>
        <begin position="55"/>
        <end position="76"/>
    </location>
</feature>
<keyword evidence="5" id="KW-0539">Nucleus</keyword>
<evidence type="ECO:0000313" key="9">
    <source>
        <dbReference type="EMBL" id="KAG6636102.1"/>
    </source>
</evidence>
<gene>
    <name evidence="9" type="ORF">CIPAW_11G087800</name>
</gene>
<keyword evidence="3 7" id="KW-1133">Transmembrane helix</keyword>